<dbReference type="AlphaFoldDB" id="A0A7V7FY55"/>
<feature type="transmembrane region" description="Helical" evidence="1">
    <location>
        <begin position="59"/>
        <end position="81"/>
    </location>
</feature>
<comment type="caution">
    <text evidence="2">The sequence shown here is derived from an EMBL/GenBank/DDBJ whole genome shotgun (WGS) entry which is preliminary data.</text>
</comment>
<gene>
    <name evidence="2" type="ORF">F0A17_13910</name>
</gene>
<organism evidence="2 3">
    <name type="scientific">Billgrantia pellis</name>
    <dbReference type="NCBI Taxonomy" id="2606936"/>
    <lineage>
        <taxon>Bacteria</taxon>
        <taxon>Pseudomonadati</taxon>
        <taxon>Pseudomonadota</taxon>
        <taxon>Gammaproteobacteria</taxon>
        <taxon>Oceanospirillales</taxon>
        <taxon>Halomonadaceae</taxon>
        <taxon>Billgrantia</taxon>
    </lineage>
</organism>
<sequence length="246" mass="27859">MPVTLTARSVFQISSAKVPELGGWRQAGLALLGAKPDEPDDIAIREKRMNKKIGNLSDLFYRYSIMVILAAFSVLMSWMLLGPEEWEGGALEKHQVEVSEYERTERLYSDGVAELMRDYPYFYKRSLSLLQQYKVNCFMAEYAQAREGEELDLALKVRRENLCDVFADAAAMVDTYSDRLGALEEGRPALLHFSFLEGGEETSIGPFLSLEECSMIAAQLARLGEQITSCQPYEEWHYSLFFASGE</sequence>
<dbReference type="EMBL" id="VTPY01000005">
    <property type="protein sequence ID" value="KAA0011215.1"/>
    <property type="molecule type" value="Genomic_DNA"/>
</dbReference>
<accession>A0A7V7FY55</accession>
<dbReference type="RefSeq" id="WP_149328957.1">
    <property type="nucleotide sequence ID" value="NZ_VTPY01000005.1"/>
</dbReference>
<evidence type="ECO:0000313" key="2">
    <source>
        <dbReference type="EMBL" id="KAA0011215.1"/>
    </source>
</evidence>
<dbReference type="Proteomes" id="UP000486760">
    <property type="component" value="Unassembled WGS sequence"/>
</dbReference>
<name>A0A7V7FY55_9GAMM</name>
<keyword evidence="1" id="KW-0812">Transmembrane</keyword>
<reference evidence="2 3" key="1">
    <citation type="submission" date="2019-08" db="EMBL/GenBank/DDBJ databases">
        <title>Bioinformatics analysis of the strain L3 and L5.</title>
        <authorList>
            <person name="Li X."/>
        </authorList>
    </citation>
    <scope>NUCLEOTIDE SEQUENCE [LARGE SCALE GENOMIC DNA]</scope>
    <source>
        <strain evidence="2 3">L5</strain>
    </source>
</reference>
<keyword evidence="1" id="KW-1133">Transmembrane helix</keyword>
<proteinExistence type="predicted"/>
<evidence type="ECO:0000256" key="1">
    <source>
        <dbReference type="SAM" id="Phobius"/>
    </source>
</evidence>
<protein>
    <submittedName>
        <fullName evidence="2">Uncharacterized protein</fullName>
    </submittedName>
</protein>
<evidence type="ECO:0000313" key="3">
    <source>
        <dbReference type="Proteomes" id="UP000486760"/>
    </source>
</evidence>
<keyword evidence="1" id="KW-0472">Membrane</keyword>
<keyword evidence="3" id="KW-1185">Reference proteome</keyword>